<evidence type="ECO:0000313" key="4">
    <source>
        <dbReference type="Proteomes" id="UP001187192"/>
    </source>
</evidence>
<comment type="caution">
    <text evidence="3">The sequence shown here is derived from an EMBL/GenBank/DDBJ whole genome shotgun (WGS) entry which is preliminary data.</text>
</comment>
<sequence length="465" mass="52522">MAAHHHNLHHHLPTTCCSGSSSCSFSHGCSCSNSSTHQHCSSPLSPPPDPLLHAIASQLLQSNYPPQTAAKFQRLKPRFHRRNESPLQEQTHNVISSLVSRIEALEASLGHLPSNRTSRDDFPCYSPLRDVAARVIQTHFRTFLVRRSRTLRGLKDLALIKSAFNSLKSSITSETHFDFHVVSRKAMDLLVKLDSIQGDDPMIRDGKRSISRDLVRFLDFIECFAVKRHDLLLKARKNVRFVPNGDKSRVVLSKRKSDLDGDQREIVGKLRERVEKIRAYATVSPNDNEDVELEGFQHVSDDDENDKEEESPIIVVSEKNGRIRNGVLVKRPVDQFKVKKSVTFAENKNVLKIFSNSNEPIPNEDGTNSSNSSDDHGEIAENLCDEVEEIKGFSLGTEEDDEEAQVVSRASSERSGSFPRREGNYEIRGHYQGHDGEFLFSAPLPVQMEDKGDLMKRRNELKILR</sequence>
<gene>
    <name evidence="3" type="ORF">TIFTF001_011349</name>
</gene>
<keyword evidence="1" id="KW-0143">Chaperone</keyword>
<protein>
    <recommendedName>
        <fullName evidence="5">BAG family molecular chaperone regulator 8, chloroplastic</fullName>
    </recommendedName>
</protein>
<name>A0AA87ZX12_FICCA</name>
<feature type="compositionally biased region" description="Polar residues" evidence="2">
    <location>
        <begin position="355"/>
        <end position="372"/>
    </location>
</feature>
<dbReference type="AlphaFoldDB" id="A0AA87ZX12"/>
<dbReference type="EMBL" id="BTGU01000014">
    <property type="protein sequence ID" value="GMN42137.1"/>
    <property type="molecule type" value="Genomic_DNA"/>
</dbReference>
<dbReference type="InterPro" id="IPR040400">
    <property type="entry name" value="BAG5/6/7/8"/>
</dbReference>
<dbReference type="PANTHER" id="PTHR33322">
    <property type="entry name" value="BAG DOMAIN CONTAINING PROTEIN, EXPRESSED"/>
    <property type="match status" value="1"/>
</dbReference>
<accession>A0AA87ZX12</accession>
<evidence type="ECO:0000256" key="2">
    <source>
        <dbReference type="SAM" id="MobiDB-lite"/>
    </source>
</evidence>
<dbReference type="GO" id="GO:0006457">
    <property type="term" value="P:protein folding"/>
    <property type="evidence" value="ECO:0007669"/>
    <property type="project" value="TreeGrafter"/>
</dbReference>
<feature type="region of interest" description="Disordered" evidence="2">
    <location>
        <begin position="355"/>
        <end position="377"/>
    </location>
</feature>
<dbReference type="GO" id="GO:0009506">
    <property type="term" value="C:plasmodesma"/>
    <property type="evidence" value="ECO:0007669"/>
    <property type="project" value="TreeGrafter"/>
</dbReference>
<dbReference type="Proteomes" id="UP001187192">
    <property type="component" value="Unassembled WGS sequence"/>
</dbReference>
<reference evidence="3" key="1">
    <citation type="submission" date="2023-07" db="EMBL/GenBank/DDBJ databases">
        <title>draft genome sequence of fig (Ficus carica).</title>
        <authorList>
            <person name="Takahashi T."/>
            <person name="Nishimura K."/>
        </authorList>
    </citation>
    <scope>NUCLEOTIDE SEQUENCE</scope>
</reference>
<dbReference type="Gramene" id="FCD_00025378-RA">
    <property type="protein sequence ID" value="FCD_00025378-RA:cds"/>
    <property type="gene ID" value="FCD_00025378"/>
</dbReference>
<keyword evidence="4" id="KW-1185">Reference proteome</keyword>
<evidence type="ECO:0000256" key="1">
    <source>
        <dbReference type="ARBA" id="ARBA00023186"/>
    </source>
</evidence>
<organism evidence="3 4">
    <name type="scientific">Ficus carica</name>
    <name type="common">Common fig</name>
    <dbReference type="NCBI Taxonomy" id="3494"/>
    <lineage>
        <taxon>Eukaryota</taxon>
        <taxon>Viridiplantae</taxon>
        <taxon>Streptophyta</taxon>
        <taxon>Embryophyta</taxon>
        <taxon>Tracheophyta</taxon>
        <taxon>Spermatophyta</taxon>
        <taxon>Magnoliopsida</taxon>
        <taxon>eudicotyledons</taxon>
        <taxon>Gunneridae</taxon>
        <taxon>Pentapetalae</taxon>
        <taxon>rosids</taxon>
        <taxon>fabids</taxon>
        <taxon>Rosales</taxon>
        <taxon>Moraceae</taxon>
        <taxon>Ficeae</taxon>
        <taxon>Ficus</taxon>
    </lineage>
</organism>
<feature type="region of interest" description="Disordered" evidence="2">
    <location>
        <begin position="396"/>
        <end position="423"/>
    </location>
</feature>
<evidence type="ECO:0008006" key="5">
    <source>
        <dbReference type="Google" id="ProtNLM"/>
    </source>
</evidence>
<dbReference type="PANTHER" id="PTHR33322:SF18">
    <property type="entry name" value="BAG FAMILY MOLECULAR CHAPERONE REGULATOR 8, CHLOROPLASTIC"/>
    <property type="match status" value="1"/>
</dbReference>
<evidence type="ECO:0000313" key="3">
    <source>
        <dbReference type="EMBL" id="GMN42137.1"/>
    </source>
</evidence>
<proteinExistence type="predicted"/>